<keyword evidence="3" id="KW-1015">Disulfide bond</keyword>
<dbReference type="InterPro" id="IPR050098">
    <property type="entry name" value="TFPI/VKTCI-like"/>
</dbReference>
<feature type="domain" description="BPTI/Kunitz inhibitor" evidence="5">
    <location>
        <begin position="25"/>
        <end position="75"/>
    </location>
</feature>
<evidence type="ECO:0000259" key="5">
    <source>
        <dbReference type="PROSITE" id="PS50279"/>
    </source>
</evidence>
<dbReference type="CDD" id="cd00109">
    <property type="entry name" value="Kunitz-type"/>
    <property type="match status" value="1"/>
</dbReference>
<evidence type="ECO:0000256" key="3">
    <source>
        <dbReference type="ARBA" id="ARBA00023157"/>
    </source>
</evidence>
<comment type="caution">
    <text evidence="6">The sequence shown here is derived from an EMBL/GenBank/DDBJ whole genome shotgun (WGS) entry which is preliminary data.</text>
</comment>
<reference evidence="6 7" key="1">
    <citation type="submission" date="2024-02" db="EMBL/GenBank/DDBJ databases">
        <title>Chromosome-scale genome assembly of the rough periwinkle Littorina saxatilis.</title>
        <authorList>
            <person name="De Jode A."/>
            <person name="Faria R."/>
            <person name="Formenti G."/>
            <person name="Sims Y."/>
            <person name="Smith T.P."/>
            <person name="Tracey A."/>
            <person name="Wood J.M.D."/>
            <person name="Zagrodzka Z.B."/>
            <person name="Johannesson K."/>
            <person name="Butlin R.K."/>
            <person name="Leder E.H."/>
        </authorList>
    </citation>
    <scope>NUCLEOTIDE SEQUENCE [LARGE SCALE GENOMIC DNA]</scope>
    <source>
        <strain evidence="6">Snail1</strain>
        <tissue evidence="6">Muscle</tissue>
    </source>
</reference>
<evidence type="ECO:0000313" key="6">
    <source>
        <dbReference type="EMBL" id="KAK7109934.1"/>
    </source>
</evidence>
<feature type="chain" id="PRO_5042924067" description="BPTI/Kunitz inhibitor domain-containing protein" evidence="4">
    <location>
        <begin position="22"/>
        <end position="78"/>
    </location>
</feature>
<dbReference type="SMART" id="SM00131">
    <property type="entry name" value="KU"/>
    <property type="match status" value="1"/>
</dbReference>
<dbReference type="Gene3D" id="4.10.410.10">
    <property type="entry name" value="Pancreatic trypsin inhibitor Kunitz domain"/>
    <property type="match status" value="1"/>
</dbReference>
<dbReference type="GO" id="GO:0004867">
    <property type="term" value="F:serine-type endopeptidase inhibitor activity"/>
    <property type="evidence" value="ECO:0007669"/>
    <property type="project" value="UniProtKB-KW"/>
</dbReference>
<proteinExistence type="predicted"/>
<dbReference type="Pfam" id="PF00014">
    <property type="entry name" value="Kunitz_BPTI"/>
    <property type="match status" value="1"/>
</dbReference>
<dbReference type="PROSITE" id="PS00280">
    <property type="entry name" value="BPTI_KUNITZ_1"/>
    <property type="match status" value="1"/>
</dbReference>
<dbReference type="SUPFAM" id="SSF57362">
    <property type="entry name" value="BPTI-like"/>
    <property type="match status" value="1"/>
</dbReference>
<dbReference type="Proteomes" id="UP001374579">
    <property type="component" value="Unassembled WGS sequence"/>
</dbReference>
<name>A0AAN9BRB6_9CAEN</name>
<keyword evidence="2" id="KW-0722">Serine protease inhibitor</keyword>
<organism evidence="6 7">
    <name type="scientific">Littorina saxatilis</name>
    <dbReference type="NCBI Taxonomy" id="31220"/>
    <lineage>
        <taxon>Eukaryota</taxon>
        <taxon>Metazoa</taxon>
        <taxon>Spiralia</taxon>
        <taxon>Lophotrochozoa</taxon>
        <taxon>Mollusca</taxon>
        <taxon>Gastropoda</taxon>
        <taxon>Caenogastropoda</taxon>
        <taxon>Littorinimorpha</taxon>
        <taxon>Littorinoidea</taxon>
        <taxon>Littorinidae</taxon>
        <taxon>Littorina</taxon>
    </lineage>
</organism>
<feature type="signal peptide" evidence="4">
    <location>
        <begin position="1"/>
        <end position="21"/>
    </location>
</feature>
<gene>
    <name evidence="6" type="ORF">V1264_013888</name>
</gene>
<dbReference type="InterPro" id="IPR002223">
    <property type="entry name" value="Kunitz_BPTI"/>
</dbReference>
<dbReference type="EMBL" id="JBAMIC010000003">
    <property type="protein sequence ID" value="KAK7109934.1"/>
    <property type="molecule type" value="Genomic_DNA"/>
</dbReference>
<sequence length="78" mass="8444">MAAYLFRVTIMVLLCCGHVLSQKDCNLSAVTGPCEAYFPRWFYNAGTQKCEGFIYGGCGGNANNFLSEAECMTACGHS</sequence>
<dbReference type="AlphaFoldDB" id="A0AAN9BRB6"/>
<dbReference type="PROSITE" id="PS50279">
    <property type="entry name" value="BPTI_KUNITZ_2"/>
    <property type="match status" value="1"/>
</dbReference>
<evidence type="ECO:0000256" key="1">
    <source>
        <dbReference type="ARBA" id="ARBA00022690"/>
    </source>
</evidence>
<evidence type="ECO:0000256" key="4">
    <source>
        <dbReference type="SAM" id="SignalP"/>
    </source>
</evidence>
<keyword evidence="4" id="KW-0732">Signal</keyword>
<dbReference type="FunFam" id="4.10.410.10:FF:000004">
    <property type="entry name" value="Tissue factor pathway inhibitor"/>
    <property type="match status" value="1"/>
</dbReference>
<accession>A0AAN9BRB6</accession>
<keyword evidence="1" id="KW-0646">Protease inhibitor</keyword>
<dbReference type="PRINTS" id="PR00759">
    <property type="entry name" value="BASICPTASE"/>
</dbReference>
<dbReference type="GO" id="GO:0005615">
    <property type="term" value="C:extracellular space"/>
    <property type="evidence" value="ECO:0007669"/>
    <property type="project" value="TreeGrafter"/>
</dbReference>
<evidence type="ECO:0000313" key="7">
    <source>
        <dbReference type="Proteomes" id="UP001374579"/>
    </source>
</evidence>
<evidence type="ECO:0000256" key="2">
    <source>
        <dbReference type="ARBA" id="ARBA00022900"/>
    </source>
</evidence>
<dbReference type="InterPro" id="IPR036880">
    <property type="entry name" value="Kunitz_BPTI_sf"/>
</dbReference>
<protein>
    <recommendedName>
        <fullName evidence="5">BPTI/Kunitz inhibitor domain-containing protein</fullName>
    </recommendedName>
</protein>
<dbReference type="PANTHER" id="PTHR10083:SF328">
    <property type="entry name" value="TISSUE FACTOR PATHWAY INHIBITOR"/>
    <property type="match status" value="1"/>
</dbReference>
<keyword evidence="7" id="KW-1185">Reference proteome</keyword>
<dbReference type="PANTHER" id="PTHR10083">
    <property type="entry name" value="KUNITZ-TYPE PROTEASE INHIBITOR-RELATED"/>
    <property type="match status" value="1"/>
</dbReference>
<dbReference type="InterPro" id="IPR020901">
    <property type="entry name" value="Prtase_inh_Kunz-CS"/>
</dbReference>